<name>C0W0G8_9ACTO</name>
<dbReference type="OrthoDB" id="3174252at2"/>
<dbReference type="PANTHER" id="PTHR33507">
    <property type="entry name" value="INNER MEMBRANE PROTEIN YBBJ"/>
    <property type="match status" value="1"/>
</dbReference>
<dbReference type="AlphaFoldDB" id="C0W0G8"/>
<keyword evidence="3 5" id="KW-1133">Transmembrane helix</keyword>
<feature type="domain" description="NfeD-like C-terminal" evidence="6">
    <location>
        <begin position="83"/>
        <end position="139"/>
    </location>
</feature>
<dbReference type="RefSeq" id="WP_006546818.1">
    <property type="nucleotide sequence ID" value="NZ_DS999543.1"/>
</dbReference>
<evidence type="ECO:0000256" key="5">
    <source>
        <dbReference type="SAM" id="Phobius"/>
    </source>
</evidence>
<keyword evidence="8" id="KW-1185">Reference proteome</keyword>
<evidence type="ECO:0000256" key="1">
    <source>
        <dbReference type="ARBA" id="ARBA00004141"/>
    </source>
</evidence>
<reference evidence="7 8" key="1">
    <citation type="submission" date="2009-01" db="EMBL/GenBank/DDBJ databases">
        <authorList>
            <person name="Qin X."/>
            <person name="Bachman B."/>
            <person name="Battles P."/>
            <person name="Bell A."/>
            <person name="Bess C."/>
            <person name="Bickham C."/>
            <person name="Chaboub L."/>
            <person name="Chen D."/>
            <person name="Coyle M."/>
            <person name="Deiros D.R."/>
            <person name="Dinh H."/>
            <person name="Forbes L."/>
            <person name="Fowler G."/>
            <person name="Francisco L."/>
            <person name="Fu Q."/>
            <person name="Gubbala S."/>
            <person name="Hale W."/>
            <person name="Han Y."/>
            <person name="Hemphill L."/>
            <person name="Highlander S.K."/>
            <person name="Hirani K."/>
            <person name="Hogues M."/>
            <person name="Jackson L."/>
            <person name="Jakkamsetti A."/>
            <person name="Javaid M."/>
            <person name="Jiang H."/>
            <person name="Korchina V."/>
            <person name="Kovar C."/>
            <person name="Lara F."/>
            <person name="Lee S."/>
            <person name="Mata R."/>
            <person name="Mathew T."/>
            <person name="Moen C."/>
            <person name="Morales K."/>
            <person name="Munidasa M."/>
            <person name="Nazareth L."/>
            <person name="Ngo R."/>
            <person name="Nguyen L."/>
            <person name="Okwuonu G."/>
            <person name="Ongeri F."/>
            <person name="Patil S."/>
            <person name="Petrosino J."/>
            <person name="Pham C."/>
            <person name="Pham P."/>
            <person name="Pu L.-L."/>
            <person name="Puazo M."/>
            <person name="Raj R."/>
            <person name="Reid J."/>
            <person name="Rouhana J."/>
            <person name="Saada N."/>
            <person name="Shang Y."/>
            <person name="Simmons D."/>
            <person name="Thornton R."/>
            <person name="Warren J."/>
            <person name="Weissenberger G."/>
            <person name="Zhang J."/>
            <person name="Zhang L."/>
            <person name="Zhou C."/>
            <person name="Zhu D."/>
            <person name="Muzny D."/>
            <person name="Worley K."/>
            <person name="Gibbs R."/>
        </authorList>
    </citation>
    <scope>NUCLEOTIDE SEQUENCE [LARGE SCALE GENOMIC DNA]</scope>
    <source>
        <strain evidence="7 8">DSM 15436</strain>
    </source>
</reference>
<evidence type="ECO:0000313" key="7">
    <source>
        <dbReference type="EMBL" id="EEH64027.1"/>
    </source>
</evidence>
<keyword evidence="4 5" id="KW-0472">Membrane</keyword>
<dbReference type="InterPro" id="IPR012340">
    <property type="entry name" value="NA-bd_OB-fold"/>
</dbReference>
<evidence type="ECO:0000256" key="2">
    <source>
        <dbReference type="ARBA" id="ARBA00022692"/>
    </source>
</evidence>
<dbReference type="STRING" id="525245.HMPREF0044_1046"/>
<dbReference type="HOGENOM" id="CLU_116732_2_0_11"/>
<dbReference type="Proteomes" id="UP000010301">
    <property type="component" value="Unassembled WGS sequence"/>
</dbReference>
<feature type="transmembrane region" description="Helical" evidence="5">
    <location>
        <begin position="7"/>
        <end position="33"/>
    </location>
</feature>
<evidence type="ECO:0000313" key="8">
    <source>
        <dbReference type="Proteomes" id="UP000010301"/>
    </source>
</evidence>
<evidence type="ECO:0000256" key="3">
    <source>
        <dbReference type="ARBA" id="ARBA00022989"/>
    </source>
</evidence>
<feature type="transmembrane region" description="Helical" evidence="5">
    <location>
        <begin position="45"/>
        <end position="63"/>
    </location>
</feature>
<evidence type="ECO:0000259" key="6">
    <source>
        <dbReference type="Pfam" id="PF01957"/>
    </source>
</evidence>
<proteinExistence type="predicted"/>
<dbReference type="eggNOG" id="COG1585">
    <property type="taxonomic scope" value="Bacteria"/>
</dbReference>
<dbReference type="InterPro" id="IPR052165">
    <property type="entry name" value="Membrane_assoc_protease"/>
</dbReference>
<keyword evidence="2 5" id="KW-0812">Transmembrane</keyword>
<protein>
    <submittedName>
        <fullName evidence="7">Nodulation efficiency protein D</fullName>
    </submittedName>
</protein>
<dbReference type="GO" id="GO:0005886">
    <property type="term" value="C:plasma membrane"/>
    <property type="evidence" value="ECO:0007669"/>
    <property type="project" value="TreeGrafter"/>
</dbReference>
<organism evidence="7 8">
    <name type="scientific">Gleimia coleocanis DSM 15436</name>
    <dbReference type="NCBI Taxonomy" id="525245"/>
    <lineage>
        <taxon>Bacteria</taxon>
        <taxon>Bacillati</taxon>
        <taxon>Actinomycetota</taxon>
        <taxon>Actinomycetes</taxon>
        <taxon>Actinomycetales</taxon>
        <taxon>Actinomycetaceae</taxon>
        <taxon>Gleimia</taxon>
    </lineage>
</organism>
<accession>C0W0G8</accession>
<evidence type="ECO:0000256" key="4">
    <source>
        <dbReference type="ARBA" id="ARBA00023136"/>
    </source>
</evidence>
<dbReference type="Gene3D" id="2.40.50.140">
    <property type="entry name" value="Nucleic acid-binding proteins"/>
    <property type="match status" value="1"/>
</dbReference>
<dbReference type="EMBL" id="ACFG01000030">
    <property type="protein sequence ID" value="EEH64027.1"/>
    <property type="molecule type" value="Genomic_DNA"/>
</dbReference>
<comment type="subcellular location">
    <subcellularLocation>
        <location evidence="1">Membrane</location>
        <topology evidence="1">Multi-pass membrane protein</topology>
    </subcellularLocation>
</comment>
<dbReference type="Pfam" id="PF01957">
    <property type="entry name" value="NfeD"/>
    <property type="match status" value="1"/>
</dbReference>
<dbReference type="PANTHER" id="PTHR33507:SF3">
    <property type="entry name" value="INNER MEMBRANE PROTEIN YBBJ"/>
    <property type="match status" value="1"/>
</dbReference>
<dbReference type="SUPFAM" id="SSF141322">
    <property type="entry name" value="NfeD domain-like"/>
    <property type="match status" value="1"/>
</dbReference>
<comment type="caution">
    <text evidence="7">The sequence shown here is derived from an EMBL/GenBank/DDBJ whole genome shotgun (WGS) entry which is preliminary data.</text>
</comment>
<sequence length="143" mass="15520">MAYFWWFLIALGLAVVEVISVDFFFLMLAISAGAAGITSLLGFDLTAQIIVFAVVAIVLLLTLRPWARRVLERSVPNTRLNFHALLGQEALVEETVTGEGGRVRLAGDTWTALTKDEVDLEVGEVVYVNEIAGASVVVSRVKA</sequence>
<dbReference type="InterPro" id="IPR002810">
    <property type="entry name" value="NfeD-like_C"/>
</dbReference>
<gene>
    <name evidence="7" type="ORF">HMPREF0044_1046</name>
</gene>